<comment type="caution">
    <text evidence="2">The sequence shown here is derived from an EMBL/GenBank/DDBJ whole genome shotgun (WGS) entry which is preliminary data.</text>
</comment>
<evidence type="ECO:0000256" key="1">
    <source>
        <dbReference type="SAM" id="MobiDB-lite"/>
    </source>
</evidence>
<feature type="compositionally biased region" description="Polar residues" evidence="1">
    <location>
        <begin position="473"/>
        <end position="490"/>
    </location>
</feature>
<dbReference type="GeneID" id="96009836"/>
<evidence type="ECO:0000313" key="3">
    <source>
        <dbReference type="Proteomes" id="UP000803884"/>
    </source>
</evidence>
<name>A0AB34KGL2_9PEZI</name>
<feature type="compositionally biased region" description="Low complexity" evidence="1">
    <location>
        <begin position="528"/>
        <end position="541"/>
    </location>
</feature>
<feature type="region of interest" description="Disordered" evidence="1">
    <location>
        <begin position="303"/>
        <end position="330"/>
    </location>
</feature>
<sequence length="566" mass="61311">MRYKDWDIIIYPKGSDVPFREFKTTCYAINCGDKRFLGENGTNLTPLVTCFVPAIQAEMPFTVSLHSWVPPVHPGLQTSSVAAFPGQKALWQVKIIVDGFPVSVQLYPADCSWPQVISTGTTVNANGITTTLDLSWPRWNNSIILQRNWDAAAANGRIKVELAAGFSEEIGGQNLFSKLTTIVSFSFFSVPINHLERCGIAWPNPNIFNNPVTVEPKYPTLFAQEAGYDPNHHAQYGSYRGYEWTAHKRSFSNGSITASSPLHGLPAPPPTTPVWSAHNSSSVKAKPMPCIWVNGELVPDPDALSDYSESPGAFGSSPTKSAPRNRKSQLEVRLPSDQLQQLIHAINTPQNQETQTMTPGQAMPPPPLPAHARAAKAGSMSHVAQSSPDHVGQHAAGFNSHQSTPRDESRGSDVSMHAGCTYFPNCTTEDDCGHVIHSSPAVTPSLILGKKEGSSPAKPRDFMSTILGPQDQQMTTPAEKSFAMSSSSPAETPGRKRTRATLKALSLNDGSPEKKEAIARKPARKVSRSSSNGSKNGKNDGLFGAELKALVADDDEDKENQMCVDL</sequence>
<feature type="region of interest" description="Disordered" evidence="1">
    <location>
        <begin position="351"/>
        <end position="413"/>
    </location>
</feature>
<gene>
    <name evidence="2" type="ORF">WHR41_08394</name>
</gene>
<dbReference type="EMBL" id="JAAQHG020000042">
    <property type="protein sequence ID" value="KAL1582911.1"/>
    <property type="molecule type" value="Genomic_DNA"/>
</dbReference>
<organism evidence="2 3">
    <name type="scientific">Cladosporium halotolerans</name>
    <dbReference type="NCBI Taxonomy" id="1052096"/>
    <lineage>
        <taxon>Eukaryota</taxon>
        <taxon>Fungi</taxon>
        <taxon>Dikarya</taxon>
        <taxon>Ascomycota</taxon>
        <taxon>Pezizomycotina</taxon>
        <taxon>Dothideomycetes</taxon>
        <taxon>Dothideomycetidae</taxon>
        <taxon>Cladosporiales</taxon>
        <taxon>Cladosporiaceae</taxon>
        <taxon>Cladosporium</taxon>
    </lineage>
</organism>
<proteinExistence type="predicted"/>
<dbReference type="Proteomes" id="UP000803884">
    <property type="component" value="Unassembled WGS sequence"/>
</dbReference>
<feature type="region of interest" description="Disordered" evidence="1">
    <location>
        <begin position="473"/>
        <end position="542"/>
    </location>
</feature>
<keyword evidence="3" id="KW-1185">Reference proteome</keyword>
<reference evidence="2 3" key="1">
    <citation type="journal article" date="2020" name="Microbiol. Resour. Announc.">
        <title>Draft Genome Sequence of a Cladosporium Species Isolated from the Mesophotic Ascidian Didemnum maculosum.</title>
        <authorList>
            <person name="Gioti A."/>
            <person name="Siaperas R."/>
            <person name="Nikolaivits E."/>
            <person name="Le Goff G."/>
            <person name="Ouazzani J."/>
            <person name="Kotoulas G."/>
            <person name="Topakas E."/>
        </authorList>
    </citation>
    <scope>NUCLEOTIDE SEQUENCE [LARGE SCALE GENOMIC DNA]</scope>
    <source>
        <strain evidence="2 3">TM138-S3</strain>
    </source>
</reference>
<dbReference type="RefSeq" id="XP_069226018.1">
    <property type="nucleotide sequence ID" value="XM_069376998.1"/>
</dbReference>
<accession>A0AB34KGL2</accession>
<evidence type="ECO:0000313" key="2">
    <source>
        <dbReference type="EMBL" id="KAL1582911.1"/>
    </source>
</evidence>
<dbReference type="AlphaFoldDB" id="A0AB34KGL2"/>
<protein>
    <submittedName>
        <fullName evidence="2">Uncharacterized protein</fullName>
    </submittedName>
</protein>